<dbReference type="InterPro" id="IPR036770">
    <property type="entry name" value="Ankyrin_rpt-contain_sf"/>
</dbReference>
<feature type="repeat" description="ANK" evidence="3">
    <location>
        <begin position="535"/>
        <end position="567"/>
    </location>
</feature>
<feature type="repeat" description="ANK" evidence="3">
    <location>
        <begin position="463"/>
        <end position="495"/>
    </location>
</feature>
<dbReference type="SMART" id="SM00248">
    <property type="entry name" value="ANK"/>
    <property type="match status" value="17"/>
</dbReference>
<dbReference type="Gene3D" id="1.25.40.20">
    <property type="entry name" value="Ankyrin repeat-containing domain"/>
    <property type="match status" value="7"/>
</dbReference>
<evidence type="ECO:0000256" key="4">
    <source>
        <dbReference type="SAM" id="MobiDB-lite"/>
    </source>
</evidence>
<feature type="region of interest" description="Disordered" evidence="4">
    <location>
        <begin position="678"/>
        <end position="703"/>
    </location>
</feature>
<evidence type="ECO:0000256" key="2">
    <source>
        <dbReference type="ARBA" id="ARBA00023043"/>
    </source>
</evidence>
<keyword evidence="2 3" id="KW-0040">ANK repeat</keyword>
<dbReference type="InterPro" id="IPR002110">
    <property type="entry name" value="Ankyrin_rpt"/>
</dbReference>
<accession>A0ABD2XKB7</accession>
<dbReference type="AlphaFoldDB" id="A0ABD2XKB7"/>
<feature type="repeat" description="ANK" evidence="3">
    <location>
        <begin position="384"/>
        <end position="416"/>
    </location>
</feature>
<dbReference type="PANTHER" id="PTHR24198:SF165">
    <property type="entry name" value="ANKYRIN REPEAT-CONTAINING PROTEIN-RELATED"/>
    <property type="match status" value="1"/>
</dbReference>
<feature type="compositionally biased region" description="Acidic residues" evidence="4">
    <location>
        <begin position="683"/>
        <end position="703"/>
    </location>
</feature>
<dbReference type="SUPFAM" id="SSF48403">
    <property type="entry name" value="Ankyrin repeat"/>
    <property type="match status" value="3"/>
</dbReference>
<feature type="repeat" description="ANK" evidence="3">
    <location>
        <begin position="731"/>
        <end position="763"/>
    </location>
</feature>
<reference evidence="5 6" key="1">
    <citation type="journal article" date="2024" name="bioRxiv">
        <title>A reference genome for Trichogramma kaykai: A tiny desert-dwelling parasitoid wasp with competing sex-ratio distorters.</title>
        <authorList>
            <person name="Culotta J."/>
            <person name="Lindsey A.R."/>
        </authorList>
    </citation>
    <scope>NUCLEOTIDE SEQUENCE [LARGE SCALE GENOMIC DNA]</scope>
    <source>
        <strain evidence="5 6">KSX58</strain>
    </source>
</reference>
<feature type="repeat" description="ANK" evidence="3">
    <location>
        <begin position="617"/>
        <end position="649"/>
    </location>
</feature>
<protein>
    <submittedName>
        <fullName evidence="5">Uncharacterized protein</fullName>
    </submittedName>
</protein>
<dbReference type="Proteomes" id="UP001627154">
    <property type="component" value="Unassembled WGS sequence"/>
</dbReference>
<proteinExistence type="predicted"/>
<gene>
    <name evidence="5" type="ORF">TKK_001984</name>
</gene>
<evidence type="ECO:0000256" key="1">
    <source>
        <dbReference type="ARBA" id="ARBA00022737"/>
    </source>
</evidence>
<evidence type="ECO:0000313" key="5">
    <source>
        <dbReference type="EMBL" id="KAL3405609.1"/>
    </source>
</evidence>
<keyword evidence="1" id="KW-0677">Repeat</keyword>
<feature type="repeat" description="ANK" evidence="3">
    <location>
        <begin position="182"/>
        <end position="214"/>
    </location>
</feature>
<sequence>MAKDDQNCINKLKTMRNEINWEIENERHKFLNEFYSLIENWEGQLPNLPDIFQSEEIDWLLEQHVEIMCKTKVIFKKSLLLDFVIRCGYKDQPKVNENGNPLLRRTTPLHIVARHEYSLLLHYITRDLFKIYDRFDVNYNDEKSCYTHFHVACEYGCDEVVEKFLELGQDPNCFPQEAKTNSVDPPLRLAVAEGHKQIVRLLLRSGADPNVPDDEGSTSLHIMCNNYRANFMEIFFEICDEERKTVLVDARDSLGRTPLHLAVRDKNEKLAELLLRRGADPNTADTDGWTPMLIMCKVCKDYDEDDGEDDRKDERELEELFFKRVVELMLKNGADANLPDAEGLTPLHILCEENLSSYNNGNMLKMFFELNKHQKLQVDAYDKMGKTPLHCAVGNGEGKLVELLLSNGADPNLADAEGLTPLHIISKGDKNYYCDGDRDLLKIFFEINYDKHQQLQVNAVDQKGNSPLHLASKKNNRKAIELLLEHGANPNLADAEGSTPLHIICQSYYRDLVRLFFSICDKMHQTVRVDARDKLGRTPLHLALHLGYKKKAETLLRRGANQNLADAQGLTPLHMICKRVYHEDYNDDDDVDNLAKLFFQINDEIQQTVQVNARDMFGKAPLHYALSVGARSVVKLLLRRRADPNLADAEGLTPLHVICKRNDDEDDVDDDYDDFYDFNGFDDFNDDDDYDNEDDDDDDDDDDNDDNLAKLFFQINDEIQQTVQVNARDMLGNAPLHYALGVGDRSVVKLLLRKGADQNLANEDGSTPLHIICQSKNANRLTKIFFKINDDFQVRVDARDKFGRTPLQWAVAKLKTHCFKSLLDRGADVSSFDFPTENYFAENYRPRHGVGSAVYNTMFILKFLEERGFNLDQNIAFMIMKFFAKHGLITDDCVDMDECLRSDEDFAREAKGHMMTPNLSFYDFLRLPYEEAEKIFTLKDYEELTYEILDHYDKSHKKFILFLCEILTTRFFRRWTLEFFMTLTRYQLPILCCDIIIQQLRLKDLWCICLTAANQNLN</sequence>
<dbReference type="Pfam" id="PF00023">
    <property type="entry name" value="Ank"/>
    <property type="match status" value="1"/>
</dbReference>
<dbReference type="PANTHER" id="PTHR24198">
    <property type="entry name" value="ANKYRIN REPEAT AND PROTEIN KINASE DOMAIN-CONTAINING PROTEIN"/>
    <property type="match status" value="1"/>
</dbReference>
<dbReference type="Pfam" id="PF12796">
    <property type="entry name" value="Ank_2"/>
    <property type="match status" value="4"/>
</dbReference>
<dbReference type="PROSITE" id="PS50297">
    <property type="entry name" value="ANK_REP_REGION"/>
    <property type="match status" value="8"/>
</dbReference>
<evidence type="ECO:0000256" key="3">
    <source>
        <dbReference type="PROSITE-ProRule" id="PRU00023"/>
    </source>
</evidence>
<dbReference type="Pfam" id="PF13857">
    <property type="entry name" value="Ank_5"/>
    <property type="match status" value="1"/>
</dbReference>
<dbReference type="PROSITE" id="PS50088">
    <property type="entry name" value="ANK_REPEAT"/>
    <property type="match status" value="8"/>
</dbReference>
<feature type="repeat" description="ANK" evidence="3">
    <location>
        <begin position="254"/>
        <end position="286"/>
    </location>
</feature>
<dbReference type="PRINTS" id="PR01415">
    <property type="entry name" value="ANKYRIN"/>
</dbReference>
<organism evidence="5 6">
    <name type="scientific">Trichogramma kaykai</name>
    <dbReference type="NCBI Taxonomy" id="54128"/>
    <lineage>
        <taxon>Eukaryota</taxon>
        <taxon>Metazoa</taxon>
        <taxon>Ecdysozoa</taxon>
        <taxon>Arthropoda</taxon>
        <taxon>Hexapoda</taxon>
        <taxon>Insecta</taxon>
        <taxon>Pterygota</taxon>
        <taxon>Neoptera</taxon>
        <taxon>Endopterygota</taxon>
        <taxon>Hymenoptera</taxon>
        <taxon>Apocrita</taxon>
        <taxon>Proctotrupomorpha</taxon>
        <taxon>Chalcidoidea</taxon>
        <taxon>Trichogrammatidae</taxon>
        <taxon>Trichogramma</taxon>
    </lineage>
</organism>
<keyword evidence="6" id="KW-1185">Reference proteome</keyword>
<dbReference type="EMBL" id="JBJJXI010000020">
    <property type="protein sequence ID" value="KAL3405609.1"/>
    <property type="molecule type" value="Genomic_DNA"/>
</dbReference>
<feature type="repeat" description="ANK" evidence="3">
    <location>
        <begin position="802"/>
        <end position="834"/>
    </location>
</feature>
<name>A0ABD2XKB7_9HYME</name>
<evidence type="ECO:0000313" key="6">
    <source>
        <dbReference type="Proteomes" id="UP001627154"/>
    </source>
</evidence>
<comment type="caution">
    <text evidence="5">The sequence shown here is derived from an EMBL/GenBank/DDBJ whole genome shotgun (WGS) entry which is preliminary data.</text>
</comment>